<comment type="caution">
    <text evidence="3">The sequence shown here is derived from an EMBL/GenBank/DDBJ whole genome shotgun (WGS) entry which is preliminary data.</text>
</comment>
<protein>
    <submittedName>
        <fullName evidence="3">Cupin domain-containing protein</fullName>
    </submittedName>
</protein>
<sequence length="163" mass="17846">MPDGPVNVDDVEWTDYDHGQRAFRRKQLAPAAGGEELGASLYDVAPGKRLWLRHYHEGNEEAIFVQEGSGTLRLGPDADEHRLGPGDYVALPAGEESTHEIEAGDDGLRLLMVSTMQEPDITVYPDKDMVGLYAGAAPGGDSDERSISTYLDLHAEMAYWDEA</sequence>
<proteinExistence type="predicted"/>
<evidence type="ECO:0000259" key="2">
    <source>
        <dbReference type="Pfam" id="PF07883"/>
    </source>
</evidence>
<dbReference type="Gene3D" id="2.60.120.10">
    <property type="entry name" value="Jelly Rolls"/>
    <property type="match status" value="1"/>
</dbReference>
<feature type="domain" description="Cupin type-2" evidence="2">
    <location>
        <begin position="41"/>
        <end position="113"/>
    </location>
</feature>
<evidence type="ECO:0000256" key="1">
    <source>
        <dbReference type="ARBA" id="ARBA00022723"/>
    </source>
</evidence>
<dbReference type="AlphaFoldDB" id="A0AAW4PQG8"/>
<accession>A0AAW4PQG8</accession>
<dbReference type="EMBL" id="RKLR01000003">
    <property type="protein sequence ID" value="MBX0323470.1"/>
    <property type="molecule type" value="Genomic_DNA"/>
</dbReference>
<dbReference type="InterPro" id="IPR051610">
    <property type="entry name" value="GPI/OXD"/>
</dbReference>
<dbReference type="InterPro" id="IPR013096">
    <property type="entry name" value="Cupin_2"/>
</dbReference>
<keyword evidence="4" id="KW-1185">Reference proteome</keyword>
<dbReference type="SUPFAM" id="SSF51182">
    <property type="entry name" value="RmlC-like cupins"/>
    <property type="match status" value="1"/>
</dbReference>
<name>A0AAW4PQG8_9EURY</name>
<dbReference type="GO" id="GO:0046872">
    <property type="term" value="F:metal ion binding"/>
    <property type="evidence" value="ECO:0007669"/>
    <property type="project" value="UniProtKB-KW"/>
</dbReference>
<dbReference type="InterPro" id="IPR014710">
    <property type="entry name" value="RmlC-like_jellyroll"/>
</dbReference>
<dbReference type="Proteomes" id="UP001430377">
    <property type="component" value="Unassembled WGS sequence"/>
</dbReference>
<dbReference type="Pfam" id="PF07883">
    <property type="entry name" value="Cupin_2"/>
    <property type="match status" value="1"/>
</dbReference>
<dbReference type="RefSeq" id="WP_220618437.1">
    <property type="nucleotide sequence ID" value="NZ_RKLR01000003.1"/>
</dbReference>
<dbReference type="PANTHER" id="PTHR35848">
    <property type="entry name" value="OXALATE-BINDING PROTEIN"/>
    <property type="match status" value="1"/>
</dbReference>
<evidence type="ECO:0000313" key="4">
    <source>
        <dbReference type="Proteomes" id="UP001430377"/>
    </source>
</evidence>
<reference evidence="3 4" key="1">
    <citation type="submission" date="2021-06" db="EMBL/GenBank/DDBJ databases">
        <title>Halomicroarcula sp. a new haloarchaeum isolated from saline soil.</title>
        <authorList>
            <person name="Duran-Viseras A."/>
            <person name="Sanchez-Porro C."/>
            <person name="Ventosa A."/>
        </authorList>
    </citation>
    <scope>NUCLEOTIDE SEQUENCE [LARGE SCALE GENOMIC DNA]</scope>
    <source>
        <strain evidence="3 4">F13</strain>
    </source>
</reference>
<organism evidence="3 4">
    <name type="scientific">Haloarcula rubra</name>
    <dbReference type="NCBI Taxonomy" id="2487747"/>
    <lineage>
        <taxon>Archaea</taxon>
        <taxon>Methanobacteriati</taxon>
        <taxon>Methanobacteriota</taxon>
        <taxon>Stenosarchaea group</taxon>
        <taxon>Halobacteria</taxon>
        <taxon>Halobacteriales</taxon>
        <taxon>Haloarculaceae</taxon>
        <taxon>Haloarcula</taxon>
    </lineage>
</organism>
<keyword evidence="1" id="KW-0479">Metal-binding</keyword>
<gene>
    <name evidence="3" type="ORF">EGH21_10560</name>
</gene>
<evidence type="ECO:0000313" key="3">
    <source>
        <dbReference type="EMBL" id="MBX0323470.1"/>
    </source>
</evidence>
<dbReference type="InterPro" id="IPR011051">
    <property type="entry name" value="RmlC_Cupin_sf"/>
</dbReference>